<name>A0ABX9AT75_9ENTR</name>
<accession>A0ABX9AT75</accession>
<evidence type="ECO:0000313" key="3">
    <source>
        <dbReference type="Proteomes" id="UP000825886"/>
    </source>
</evidence>
<protein>
    <submittedName>
        <fullName evidence="2">Autotransporter outer membrane beta-barrel domain-containing protein</fullName>
    </submittedName>
</protein>
<dbReference type="InterPro" id="IPR006315">
    <property type="entry name" value="OM_autotransptr_brl_dom"/>
</dbReference>
<proteinExistence type="predicted"/>
<dbReference type="Proteomes" id="UP000825886">
    <property type="component" value="Chromosome"/>
</dbReference>
<sequence>MQGFIEANWWHGPSSQTMRMDGTTVREPMPADRAEFKFGVKGTVMPNLSVTGAVGVDTNMSSYKAGRVSLGVNYFW</sequence>
<dbReference type="EMBL" id="CP081864">
    <property type="protein sequence ID" value="QZN97206.1"/>
    <property type="molecule type" value="Genomic_DNA"/>
</dbReference>
<dbReference type="SUPFAM" id="SSF103515">
    <property type="entry name" value="Autotransporter"/>
    <property type="match status" value="1"/>
</dbReference>
<organism evidence="2 3">
    <name type="scientific">Symbiopectobacterium purcellii</name>
    <dbReference type="NCBI Taxonomy" id="2871826"/>
    <lineage>
        <taxon>Bacteria</taxon>
        <taxon>Pseudomonadati</taxon>
        <taxon>Pseudomonadota</taxon>
        <taxon>Gammaproteobacteria</taxon>
        <taxon>Enterobacterales</taxon>
        <taxon>Enterobacteriaceae</taxon>
    </lineage>
</organism>
<gene>
    <name evidence="2" type="ORF">K6K13_07555</name>
    <name evidence="1" type="ORF">K6K13_14480</name>
</gene>
<dbReference type="Gene3D" id="2.40.128.130">
    <property type="entry name" value="Autotransporter beta-domain"/>
    <property type="match status" value="1"/>
</dbReference>
<dbReference type="NCBIfam" id="TIGR01414">
    <property type="entry name" value="autotrans_barl"/>
    <property type="match status" value="1"/>
</dbReference>
<evidence type="ECO:0000313" key="1">
    <source>
        <dbReference type="EMBL" id="QZN94507.1"/>
    </source>
</evidence>
<evidence type="ECO:0000313" key="2">
    <source>
        <dbReference type="EMBL" id="QZN97206.1"/>
    </source>
</evidence>
<dbReference type="EMBL" id="CP081864">
    <property type="protein sequence ID" value="QZN94507.1"/>
    <property type="molecule type" value="Genomic_DNA"/>
</dbReference>
<reference evidence="2 3" key="1">
    <citation type="submission" date="2021-08" db="EMBL/GenBank/DDBJ databases">
        <title>Culture and genomic analysis of Symbiopectobacterium purcellii sp. nov. gen. nov., isolated from the leafhopper Empoasca decipiens.</title>
        <authorList>
            <person name="Nadal-Jimenez P."/>
            <person name="Siozios S."/>
            <person name="Halliday N."/>
            <person name="Camara M."/>
            <person name="Hurst G.D.D."/>
        </authorList>
    </citation>
    <scope>NUCLEOTIDE SEQUENCE [LARGE SCALE GENOMIC DNA]</scope>
    <source>
        <strain evidence="2 3">SyEd1</strain>
    </source>
</reference>
<keyword evidence="3" id="KW-1185">Reference proteome</keyword>
<dbReference type="InterPro" id="IPR036709">
    <property type="entry name" value="Autotransporte_beta_dom_sf"/>
</dbReference>